<dbReference type="EMBL" id="PKMF04000063">
    <property type="protein sequence ID" value="KAK7853658.1"/>
    <property type="molecule type" value="Genomic_DNA"/>
</dbReference>
<keyword evidence="3" id="KW-1185">Reference proteome</keyword>
<dbReference type="AlphaFoldDB" id="A0AAW0LRJ2"/>
<reference evidence="2 3" key="1">
    <citation type="journal article" date="2018" name="Sci. Data">
        <title>The draft genome sequence of cork oak.</title>
        <authorList>
            <person name="Ramos A.M."/>
            <person name="Usie A."/>
            <person name="Barbosa P."/>
            <person name="Barros P.M."/>
            <person name="Capote T."/>
            <person name="Chaves I."/>
            <person name="Simoes F."/>
            <person name="Abreu I."/>
            <person name="Carrasquinho I."/>
            <person name="Faro C."/>
            <person name="Guimaraes J.B."/>
            <person name="Mendonca D."/>
            <person name="Nobrega F."/>
            <person name="Rodrigues L."/>
            <person name="Saibo N.J.M."/>
            <person name="Varela M.C."/>
            <person name="Egas C."/>
            <person name="Matos J."/>
            <person name="Miguel C.M."/>
            <person name="Oliveira M.M."/>
            <person name="Ricardo C.P."/>
            <person name="Goncalves S."/>
        </authorList>
    </citation>
    <scope>NUCLEOTIDE SEQUENCE [LARGE SCALE GENOMIC DNA]</scope>
    <source>
        <strain evidence="3">cv. HL8</strain>
    </source>
</reference>
<comment type="caution">
    <text evidence="2">The sequence shown here is derived from an EMBL/GenBank/DDBJ whole genome shotgun (WGS) entry which is preliminary data.</text>
</comment>
<organism evidence="2 3">
    <name type="scientific">Quercus suber</name>
    <name type="common">Cork oak</name>
    <dbReference type="NCBI Taxonomy" id="58331"/>
    <lineage>
        <taxon>Eukaryota</taxon>
        <taxon>Viridiplantae</taxon>
        <taxon>Streptophyta</taxon>
        <taxon>Embryophyta</taxon>
        <taxon>Tracheophyta</taxon>
        <taxon>Spermatophyta</taxon>
        <taxon>Magnoliopsida</taxon>
        <taxon>eudicotyledons</taxon>
        <taxon>Gunneridae</taxon>
        <taxon>Pentapetalae</taxon>
        <taxon>rosids</taxon>
        <taxon>fabids</taxon>
        <taxon>Fagales</taxon>
        <taxon>Fagaceae</taxon>
        <taxon>Quercus</taxon>
    </lineage>
</organism>
<evidence type="ECO:0000313" key="3">
    <source>
        <dbReference type="Proteomes" id="UP000237347"/>
    </source>
</evidence>
<protein>
    <submittedName>
        <fullName evidence="2">Vacuolar-processing enzyme gamma-isozyme</fullName>
    </submittedName>
</protein>
<evidence type="ECO:0000313" key="2">
    <source>
        <dbReference type="EMBL" id="KAK7853658.1"/>
    </source>
</evidence>
<dbReference type="PANTHER" id="PTHR12000:SF50">
    <property type="entry name" value="VACUOLAR-PROCESSING ENZYME GAMMA-ISOZYME"/>
    <property type="match status" value="1"/>
</dbReference>
<name>A0AAW0LRJ2_QUESU</name>
<comment type="similarity">
    <text evidence="1">Belongs to the peptidase C13 family.</text>
</comment>
<dbReference type="GO" id="GO:0006624">
    <property type="term" value="P:vacuolar protein processing"/>
    <property type="evidence" value="ECO:0007669"/>
    <property type="project" value="TreeGrafter"/>
</dbReference>
<evidence type="ECO:0000256" key="1">
    <source>
        <dbReference type="ARBA" id="ARBA00009941"/>
    </source>
</evidence>
<accession>A0AAW0LRJ2</accession>
<dbReference type="GO" id="GO:0005773">
    <property type="term" value="C:vacuole"/>
    <property type="evidence" value="ECO:0007669"/>
    <property type="project" value="GOC"/>
</dbReference>
<dbReference type="PANTHER" id="PTHR12000">
    <property type="entry name" value="HEMOGLOBINASE FAMILY MEMBER"/>
    <property type="match status" value="1"/>
</dbReference>
<gene>
    <name evidence="2" type="ORF">CFP56_035245</name>
</gene>
<dbReference type="GO" id="GO:0004197">
    <property type="term" value="F:cysteine-type endopeptidase activity"/>
    <property type="evidence" value="ECO:0007669"/>
    <property type="project" value="TreeGrafter"/>
</dbReference>
<dbReference type="Proteomes" id="UP000237347">
    <property type="component" value="Unassembled WGS sequence"/>
</dbReference>
<proteinExistence type="inferred from homology"/>
<dbReference type="InterPro" id="IPR001096">
    <property type="entry name" value="Peptidase_C13"/>
</dbReference>
<dbReference type="GO" id="GO:0051603">
    <property type="term" value="P:proteolysis involved in protein catabolic process"/>
    <property type="evidence" value="ECO:0007669"/>
    <property type="project" value="TreeGrafter"/>
</dbReference>
<sequence>MPTPPFLVAGDLINVLKKKNSTRTYKSLIKVRTLNNNSAEGSHYEKAPEGSLRKVEARRQIVEALSHRMHVDGNVKLIGDVLLMTGTALRER</sequence>